<evidence type="ECO:0000259" key="4">
    <source>
        <dbReference type="PROSITE" id="PS50110"/>
    </source>
</evidence>
<reference evidence="6 7" key="1">
    <citation type="submission" date="2020-07" db="EMBL/GenBank/DDBJ databases">
        <title>Vallitalea guaymasensis genome.</title>
        <authorList>
            <person name="Postec A."/>
        </authorList>
    </citation>
    <scope>NUCLEOTIDE SEQUENCE [LARGE SCALE GENOMIC DNA]</scope>
    <source>
        <strain evidence="6 7">Ra1766G1</strain>
    </source>
</reference>
<evidence type="ECO:0000313" key="6">
    <source>
        <dbReference type="EMBL" id="QUH28171.1"/>
    </source>
</evidence>
<dbReference type="PROSITE" id="PS50110">
    <property type="entry name" value="RESPONSE_REGULATORY"/>
    <property type="match status" value="1"/>
</dbReference>
<comment type="function">
    <text evidence="2">May play the central regulatory role in sporulation. It may be an element of the effector pathway responsible for the activation of sporulation genes in response to nutritional stress. Spo0A may act in concert with spo0H (a sigma factor) to control the expression of some genes that are critical to the sporulation process.</text>
</comment>
<protein>
    <recommendedName>
        <fullName evidence="1">Stage 0 sporulation protein A homolog</fullName>
    </recommendedName>
</protein>
<dbReference type="EMBL" id="CP058561">
    <property type="protein sequence ID" value="QUH28171.1"/>
    <property type="molecule type" value="Genomic_DNA"/>
</dbReference>
<dbReference type="GO" id="GO:0000156">
    <property type="term" value="F:phosphorelay response regulator activity"/>
    <property type="evidence" value="ECO:0007669"/>
    <property type="project" value="InterPro"/>
</dbReference>
<dbReference type="SUPFAM" id="SSF52172">
    <property type="entry name" value="CheY-like"/>
    <property type="match status" value="1"/>
</dbReference>
<sequence length="250" mass="29772">MIRVIIVDDEQPAIDELNYILSKYDEIDVVGKFDDPIQALEYIKKHQVEVVFLDISMPEMDGFMFAQQIINLNLNINVVFATAYNEYAIKAFEINAIDYILKPLDDERLEMTVLKIKDRVDNNLKQDSRNIEKVIECHKIKLKKFPVWKGERIILMDPDEILFCYVENSETYIVTENESYYTADTLCKLEKTFEDHSFFRCHRSYLINLEKIEEIIPWFNKTYAVKFKNCEKEIPISRRQSCQFKKMFDL</sequence>
<dbReference type="InterPro" id="IPR046947">
    <property type="entry name" value="LytR-like"/>
</dbReference>
<dbReference type="PROSITE" id="PS50930">
    <property type="entry name" value="HTH_LYTTR"/>
    <property type="match status" value="1"/>
</dbReference>
<feature type="modified residue" description="4-aspartylphosphate" evidence="3">
    <location>
        <position position="54"/>
    </location>
</feature>
<dbReference type="GO" id="GO:0003677">
    <property type="term" value="F:DNA binding"/>
    <property type="evidence" value="ECO:0007669"/>
    <property type="project" value="InterPro"/>
</dbReference>
<keyword evidence="7" id="KW-1185">Reference proteome</keyword>
<dbReference type="PANTHER" id="PTHR37299">
    <property type="entry name" value="TRANSCRIPTIONAL REGULATOR-RELATED"/>
    <property type="match status" value="1"/>
</dbReference>
<dbReference type="RefSeq" id="WP_212692433.1">
    <property type="nucleotide sequence ID" value="NZ_CP058561.1"/>
</dbReference>
<evidence type="ECO:0000256" key="2">
    <source>
        <dbReference type="ARBA" id="ARBA00024867"/>
    </source>
</evidence>
<dbReference type="AlphaFoldDB" id="A0A8J8M8B7"/>
<dbReference type="InterPro" id="IPR011006">
    <property type="entry name" value="CheY-like_superfamily"/>
</dbReference>
<evidence type="ECO:0000256" key="1">
    <source>
        <dbReference type="ARBA" id="ARBA00018672"/>
    </source>
</evidence>
<evidence type="ECO:0000259" key="5">
    <source>
        <dbReference type="PROSITE" id="PS50930"/>
    </source>
</evidence>
<dbReference type="Proteomes" id="UP000677305">
    <property type="component" value="Chromosome"/>
</dbReference>
<accession>A0A8J8M8B7</accession>
<keyword evidence="3" id="KW-0597">Phosphoprotein</keyword>
<dbReference type="Gene3D" id="3.40.50.2300">
    <property type="match status" value="1"/>
</dbReference>
<dbReference type="InterPro" id="IPR007492">
    <property type="entry name" value="LytTR_DNA-bd_dom"/>
</dbReference>
<dbReference type="SMART" id="SM00850">
    <property type="entry name" value="LytTR"/>
    <property type="match status" value="1"/>
</dbReference>
<dbReference type="Pfam" id="PF04397">
    <property type="entry name" value="LytTR"/>
    <property type="match status" value="1"/>
</dbReference>
<organism evidence="6 7">
    <name type="scientific">Vallitalea guaymasensis</name>
    <dbReference type="NCBI Taxonomy" id="1185412"/>
    <lineage>
        <taxon>Bacteria</taxon>
        <taxon>Bacillati</taxon>
        <taxon>Bacillota</taxon>
        <taxon>Clostridia</taxon>
        <taxon>Lachnospirales</taxon>
        <taxon>Vallitaleaceae</taxon>
        <taxon>Vallitalea</taxon>
    </lineage>
</organism>
<proteinExistence type="predicted"/>
<dbReference type="PANTHER" id="PTHR37299:SF1">
    <property type="entry name" value="STAGE 0 SPORULATION PROTEIN A HOMOLOG"/>
    <property type="match status" value="1"/>
</dbReference>
<dbReference type="InterPro" id="IPR001789">
    <property type="entry name" value="Sig_transdc_resp-reg_receiver"/>
</dbReference>
<feature type="domain" description="HTH LytTR-type" evidence="5">
    <location>
        <begin position="145"/>
        <end position="250"/>
    </location>
</feature>
<dbReference type="SMART" id="SM00448">
    <property type="entry name" value="REC"/>
    <property type="match status" value="1"/>
</dbReference>
<dbReference type="Pfam" id="PF00072">
    <property type="entry name" value="Response_reg"/>
    <property type="match status" value="1"/>
</dbReference>
<gene>
    <name evidence="6" type="ORF">HYG85_04285</name>
</gene>
<feature type="domain" description="Response regulatory" evidence="4">
    <location>
        <begin position="3"/>
        <end position="117"/>
    </location>
</feature>
<dbReference type="Gene3D" id="2.40.50.1020">
    <property type="entry name" value="LytTr DNA-binding domain"/>
    <property type="match status" value="1"/>
</dbReference>
<evidence type="ECO:0000313" key="7">
    <source>
        <dbReference type="Proteomes" id="UP000677305"/>
    </source>
</evidence>
<name>A0A8J8M8B7_9FIRM</name>
<dbReference type="KEGG" id="vgu:HYG85_04285"/>
<evidence type="ECO:0000256" key="3">
    <source>
        <dbReference type="PROSITE-ProRule" id="PRU00169"/>
    </source>
</evidence>